<sequence length="178" mass="19572">MLSSRNRRNDTMAIASIFRLGVKELRGLAGDRIMIILILHVFSLGIYVAATAIPDTLHHAPIAIADEDASPLSQRLAAAFYPPHFRPPDLISVAAIDRGLDTGTYTFVLDIPPGFQRDVLAGRQPAVQLNVDANMISQAFTGSLSIQTMITQEVTRFVARPVPRPRSRWRCAHDTTQA</sequence>
<dbReference type="STRING" id="1150469.RSPPHO_00595"/>
<evidence type="ECO:0000313" key="2">
    <source>
        <dbReference type="EMBL" id="CCG07221.1"/>
    </source>
</evidence>
<reference evidence="2 3" key="1">
    <citation type="submission" date="2012-02" db="EMBL/GenBank/DDBJ databases">
        <title>Shotgun genome sequence of Phaeospirillum photometricum DSM 122.</title>
        <authorList>
            <person name="Duquesne K."/>
            <person name="Sturgis J."/>
        </authorList>
    </citation>
    <scope>NUCLEOTIDE SEQUENCE [LARGE SCALE GENOMIC DNA]</scope>
    <source>
        <strain evidence="3">DSM122</strain>
    </source>
</reference>
<keyword evidence="1" id="KW-0812">Transmembrane</keyword>
<dbReference type="EMBL" id="HE663493">
    <property type="protein sequence ID" value="CCG07221.1"/>
    <property type="molecule type" value="Genomic_DNA"/>
</dbReference>
<dbReference type="HOGENOM" id="CLU_1720746_0_0_5"/>
<keyword evidence="3" id="KW-1185">Reference proteome</keyword>
<keyword evidence="1" id="KW-0472">Membrane</keyword>
<evidence type="ECO:0000313" key="3">
    <source>
        <dbReference type="Proteomes" id="UP000033220"/>
    </source>
</evidence>
<name>H6SPV1_PARPM</name>
<gene>
    <name evidence="2" type="primary">yhhJ</name>
    <name evidence="2" type="ORF">RSPPHO_00595</name>
</gene>
<dbReference type="AlphaFoldDB" id="H6SPV1"/>
<feature type="transmembrane region" description="Helical" evidence="1">
    <location>
        <begin position="33"/>
        <end position="53"/>
    </location>
</feature>
<organism evidence="2 3">
    <name type="scientific">Pararhodospirillum photometricum DSM 122</name>
    <dbReference type="NCBI Taxonomy" id="1150469"/>
    <lineage>
        <taxon>Bacteria</taxon>
        <taxon>Pseudomonadati</taxon>
        <taxon>Pseudomonadota</taxon>
        <taxon>Alphaproteobacteria</taxon>
        <taxon>Rhodospirillales</taxon>
        <taxon>Rhodospirillaceae</taxon>
        <taxon>Pararhodospirillum</taxon>
    </lineage>
</organism>
<evidence type="ECO:0000256" key="1">
    <source>
        <dbReference type="SAM" id="Phobius"/>
    </source>
</evidence>
<dbReference type="PATRIC" id="fig|1150469.3.peg.696"/>
<proteinExistence type="predicted"/>
<dbReference type="eggNOG" id="COG0842">
    <property type="taxonomic scope" value="Bacteria"/>
</dbReference>
<dbReference type="KEGG" id="rpm:RSPPHO_00595"/>
<protein>
    <submittedName>
        <fullName evidence="2">Inner membrane transport permease YhhJ,putative</fullName>
    </submittedName>
</protein>
<accession>H6SPV1</accession>
<dbReference type="Proteomes" id="UP000033220">
    <property type="component" value="Chromosome DSM 122"/>
</dbReference>
<dbReference type="Gene3D" id="3.40.1710.10">
    <property type="entry name" value="abc type-2 transporter like domain"/>
    <property type="match status" value="1"/>
</dbReference>
<keyword evidence="1" id="KW-1133">Transmembrane helix</keyword>